<dbReference type="FunFam" id="2.60.120.10:FF:000073">
    <property type="entry name" value="Glycinin G1"/>
    <property type="match status" value="1"/>
</dbReference>
<dbReference type="SMART" id="SM00835">
    <property type="entry name" value="Cupin_1"/>
    <property type="match status" value="2"/>
</dbReference>
<dbReference type="InterPro" id="IPR014710">
    <property type="entry name" value="RmlC-like_jellyroll"/>
</dbReference>
<dbReference type="OMA" id="TICTARV"/>
<dbReference type="GO" id="GO:0045735">
    <property type="term" value="F:nutrient reservoir activity"/>
    <property type="evidence" value="ECO:0007669"/>
    <property type="project" value="UniProtKB-KW"/>
</dbReference>
<feature type="domain" description="Cupin type-1" evidence="7">
    <location>
        <begin position="332"/>
        <end position="481"/>
    </location>
</feature>
<evidence type="ECO:0000256" key="5">
    <source>
        <dbReference type="SAM" id="MobiDB-lite"/>
    </source>
</evidence>
<dbReference type="InterPro" id="IPR006044">
    <property type="entry name" value="11S_seedstore_pln"/>
</dbReference>
<feature type="signal peptide" evidence="6">
    <location>
        <begin position="1"/>
        <end position="22"/>
    </location>
</feature>
<feature type="chain" id="PRO_5029627689" description="Cupin type-1 domain-containing protein" evidence="6">
    <location>
        <begin position="23"/>
        <end position="501"/>
    </location>
</feature>
<comment type="similarity">
    <text evidence="1">Belongs to the 11S seed storage protein (globulins) family.</text>
</comment>
<dbReference type="Gene3D" id="2.60.120.10">
    <property type="entry name" value="Jelly Rolls"/>
    <property type="match status" value="2"/>
</dbReference>
<dbReference type="Proteomes" id="UP000594263">
    <property type="component" value="Unplaced"/>
</dbReference>
<dbReference type="SUPFAM" id="SSF51182">
    <property type="entry name" value="RmlC-like cupins"/>
    <property type="match status" value="1"/>
</dbReference>
<dbReference type="AlphaFoldDB" id="A0A7N0UXB5"/>
<evidence type="ECO:0000256" key="3">
    <source>
        <dbReference type="ARBA" id="ARBA00023129"/>
    </source>
</evidence>
<dbReference type="InterPro" id="IPR006045">
    <property type="entry name" value="Cupin_1"/>
</dbReference>
<sequence length="501" mass="56778">MATRKLVLLPVLLFLAVLTASASKQQLTERRVSEAQQCRFQRLRSIQPDQRIESEGGFSELWSQNEEQFQCAGVSAMRNVIRPQSMYVPAFQPTPRLVFIERGIGLIGLHLPGCAETFHAESERGSSKWWKPWGRRGEQGRGEQDPWSGQGEHGQEERGQGQGREQISMKDQHQKVFRVRQGDIVALPPGITHWCYNDGNEEFVAISIDDLNHQANQLDLSFRQFHLAGGVPRQEIRGGQGQGRFNFQNILSGFDSRLLAQAFGVSPDLLERMQQETQRGFIVKTEEMSMIRPQEEQEERFERGSEGGRKWWSRDNDDNGLEETMCSVKIRYNLDRSGEAEVFSKQAGRINSVNQNKLPILQYLDMSAERGHLYPNALFTPHWSSNEHTVIYVTQGDARIQVVDQQGETVFDDKVNEGDLFVIPQFFVSMGQAGSNGFKYTAFKTSSQQFKHPLAGYTSVLNAMPIQVLANSFQISPADARNLKQSLHGETFLMSPSSRPH</sequence>
<dbReference type="InterPro" id="IPR011051">
    <property type="entry name" value="RmlC_Cupin_sf"/>
</dbReference>
<dbReference type="Gramene" id="Kaladp0089s0099.1.v1.1">
    <property type="protein sequence ID" value="Kaladp0089s0099.1.v1.1"/>
    <property type="gene ID" value="Kaladp0089s0099.v1.1"/>
</dbReference>
<evidence type="ECO:0000313" key="9">
    <source>
        <dbReference type="Proteomes" id="UP000594263"/>
    </source>
</evidence>
<organism evidence="8 9">
    <name type="scientific">Kalanchoe fedtschenkoi</name>
    <name type="common">Lavender scallops</name>
    <name type="synonym">South American air plant</name>
    <dbReference type="NCBI Taxonomy" id="63787"/>
    <lineage>
        <taxon>Eukaryota</taxon>
        <taxon>Viridiplantae</taxon>
        <taxon>Streptophyta</taxon>
        <taxon>Embryophyta</taxon>
        <taxon>Tracheophyta</taxon>
        <taxon>Spermatophyta</taxon>
        <taxon>Magnoliopsida</taxon>
        <taxon>eudicotyledons</taxon>
        <taxon>Gunneridae</taxon>
        <taxon>Pentapetalae</taxon>
        <taxon>Saxifragales</taxon>
        <taxon>Crassulaceae</taxon>
        <taxon>Kalanchoe</taxon>
    </lineage>
</organism>
<keyword evidence="4" id="KW-1015">Disulfide bond</keyword>
<dbReference type="CDD" id="cd02242">
    <property type="entry name" value="cupin_11S_legumin_N"/>
    <property type="match status" value="1"/>
</dbReference>
<proteinExistence type="inferred from homology"/>
<dbReference type="PANTHER" id="PTHR31189">
    <property type="entry name" value="OS03G0336100 PROTEIN-RELATED"/>
    <property type="match status" value="1"/>
</dbReference>
<reference evidence="8" key="1">
    <citation type="submission" date="2021-01" db="UniProtKB">
        <authorList>
            <consortium name="EnsemblPlants"/>
        </authorList>
    </citation>
    <scope>IDENTIFICATION</scope>
</reference>
<feature type="domain" description="Cupin type-1" evidence="7">
    <location>
        <begin position="41"/>
        <end position="271"/>
    </location>
</feature>
<keyword evidence="2" id="KW-0758">Storage protein</keyword>
<evidence type="ECO:0000256" key="4">
    <source>
        <dbReference type="ARBA" id="ARBA00023157"/>
    </source>
</evidence>
<accession>A0A7N0UXB5</accession>
<feature type="compositionally biased region" description="Basic and acidic residues" evidence="5">
    <location>
        <begin position="135"/>
        <end position="144"/>
    </location>
</feature>
<keyword evidence="6" id="KW-0732">Signal</keyword>
<dbReference type="Pfam" id="PF00190">
    <property type="entry name" value="Cupin_1"/>
    <property type="match status" value="2"/>
</dbReference>
<feature type="region of interest" description="Disordered" evidence="5">
    <location>
        <begin position="126"/>
        <end position="171"/>
    </location>
</feature>
<keyword evidence="9" id="KW-1185">Reference proteome</keyword>
<dbReference type="CDD" id="cd02243">
    <property type="entry name" value="cupin_11S_legumin_C"/>
    <property type="match status" value="1"/>
</dbReference>
<dbReference type="SMR" id="A0A7N0UXB5"/>
<evidence type="ECO:0000256" key="1">
    <source>
        <dbReference type="ARBA" id="ARBA00007178"/>
    </source>
</evidence>
<evidence type="ECO:0000259" key="7">
    <source>
        <dbReference type="SMART" id="SM00835"/>
    </source>
</evidence>
<protein>
    <recommendedName>
        <fullName evidence="7">Cupin type-1 domain-containing protein</fullName>
    </recommendedName>
</protein>
<dbReference type="PANTHER" id="PTHR31189:SF54">
    <property type="entry name" value="11S GLOBULIN SEED STORAGE PROTEIN 2-LIKE"/>
    <property type="match status" value="1"/>
</dbReference>
<keyword evidence="3" id="KW-0708">Seed storage protein</keyword>
<evidence type="ECO:0000256" key="2">
    <source>
        <dbReference type="ARBA" id="ARBA00022761"/>
    </source>
</evidence>
<name>A0A7N0UXB5_KALFE</name>
<dbReference type="PRINTS" id="PR00439">
    <property type="entry name" value="11SGLOBULIN"/>
</dbReference>
<dbReference type="EnsemblPlants" id="Kaladp0089s0099.1.v1.1">
    <property type="protein sequence ID" value="Kaladp0089s0099.1.v1.1"/>
    <property type="gene ID" value="Kaladp0089s0099.v1.1"/>
</dbReference>
<evidence type="ECO:0000313" key="8">
    <source>
        <dbReference type="EnsemblPlants" id="Kaladp0089s0099.1.v1.1"/>
    </source>
</evidence>
<evidence type="ECO:0000256" key="6">
    <source>
        <dbReference type="SAM" id="SignalP"/>
    </source>
</evidence>
<dbReference type="InterPro" id="IPR050253">
    <property type="entry name" value="Seed_Storage-Functional"/>
</dbReference>